<proteinExistence type="inferred from homology"/>
<dbReference type="CDD" id="cd02869">
    <property type="entry name" value="PseudoU_synth_RluA_like"/>
    <property type="match status" value="1"/>
</dbReference>
<dbReference type="InterPro" id="IPR006224">
    <property type="entry name" value="PsdUridine_synth_RluA-like_CS"/>
</dbReference>
<feature type="domain" description="RNA-binding S4" evidence="6">
    <location>
        <begin position="20"/>
        <end position="78"/>
    </location>
</feature>
<dbReference type="Pfam" id="PF01479">
    <property type="entry name" value="S4"/>
    <property type="match status" value="1"/>
</dbReference>
<sequence length="328" mass="36426">MPDSDSPLHELVVTAEEAGRRVDQYLATLFEGVSRGQIRKAIEAGHVTIDGINCRPAHKLTVGELLVYPTVEPRSDEQVGNSSIQLDIIYQDDRIAAINKPAGMITHPAKGQWKGTLTEALRGNFAQLSTSGGPTRPGIVHRLDRDTSGVILIAKDDEAHEYLKKQFQDRTTEKEYFALVVGAPDRDRDMINQPIGPHPKIRERMAIRRGDDEGKEAQTFYEVIERYNGFAAVKALPKTGRTHQIRVHLAHAGHPVLCDPHYGGRRVLTLGELKHDDSDAVVIGRTALHARRLAIAHPDDSQIREFLAPLPQDIMQAQAKLKELRPAT</sequence>
<dbReference type="Pfam" id="PF00849">
    <property type="entry name" value="PseudoU_synth_2"/>
    <property type="match status" value="1"/>
</dbReference>
<evidence type="ECO:0000256" key="5">
    <source>
        <dbReference type="RuleBase" id="RU362028"/>
    </source>
</evidence>
<dbReference type="PANTHER" id="PTHR21600">
    <property type="entry name" value="MITOCHONDRIAL RNA PSEUDOURIDINE SYNTHASE"/>
    <property type="match status" value="1"/>
</dbReference>
<dbReference type="GO" id="GO:0000455">
    <property type="term" value="P:enzyme-directed rRNA pseudouridine synthesis"/>
    <property type="evidence" value="ECO:0007669"/>
    <property type="project" value="TreeGrafter"/>
</dbReference>
<organism evidence="7 8">
    <name type="scientific">Blastopirellula retiformator</name>
    <dbReference type="NCBI Taxonomy" id="2527970"/>
    <lineage>
        <taxon>Bacteria</taxon>
        <taxon>Pseudomonadati</taxon>
        <taxon>Planctomycetota</taxon>
        <taxon>Planctomycetia</taxon>
        <taxon>Pirellulales</taxon>
        <taxon>Pirellulaceae</taxon>
        <taxon>Blastopirellula</taxon>
    </lineage>
</organism>
<feature type="active site" evidence="3">
    <location>
        <position position="144"/>
    </location>
</feature>
<dbReference type="PROSITE" id="PS50889">
    <property type="entry name" value="S4"/>
    <property type="match status" value="1"/>
</dbReference>
<evidence type="ECO:0000313" key="8">
    <source>
        <dbReference type="Proteomes" id="UP000318878"/>
    </source>
</evidence>
<evidence type="ECO:0000256" key="4">
    <source>
        <dbReference type="PROSITE-ProRule" id="PRU00182"/>
    </source>
</evidence>
<gene>
    <name evidence="7" type="ORF">Enr8_44740</name>
</gene>
<dbReference type="EMBL" id="SJPF01000006">
    <property type="protein sequence ID" value="TWT29819.1"/>
    <property type="molecule type" value="Genomic_DNA"/>
</dbReference>
<dbReference type="AlphaFoldDB" id="A0A5C5UVG1"/>
<dbReference type="InterPro" id="IPR006145">
    <property type="entry name" value="PsdUridine_synth_RsuA/RluA"/>
</dbReference>
<dbReference type="InterPro" id="IPR036986">
    <property type="entry name" value="S4_RNA-bd_sf"/>
</dbReference>
<dbReference type="GO" id="GO:0003723">
    <property type="term" value="F:RNA binding"/>
    <property type="evidence" value="ECO:0007669"/>
    <property type="project" value="UniProtKB-KW"/>
</dbReference>
<dbReference type="PANTHER" id="PTHR21600:SF44">
    <property type="entry name" value="RIBOSOMAL LARGE SUBUNIT PSEUDOURIDINE SYNTHASE D"/>
    <property type="match status" value="1"/>
</dbReference>
<accession>A0A5C5UVG1</accession>
<dbReference type="RefSeq" id="WP_146435867.1">
    <property type="nucleotide sequence ID" value="NZ_SJPF01000006.1"/>
</dbReference>
<dbReference type="GO" id="GO:0120159">
    <property type="term" value="F:rRNA pseudouridine synthase activity"/>
    <property type="evidence" value="ECO:0007669"/>
    <property type="project" value="UniProtKB-ARBA"/>
</dbReference>
<reference evidence="7 8" key="1">
    <citation type="submission" date="2019-02" db="EMBL/GenBank/DDBJ databases">
        <title>Deep-cultivation of Planctomycetes and their phenomic and genomic characterization uncovers novel biology.</title>
        <authorList>
            <person name="Wiegand S."/>
            <person name="Jogler M."/>
            <person name="Boedeker C."/>
            <person name="Pinto D."/>
            <person name="Vollmers J."/>
            <person name="Rivas-Marin E."/>
            <person name="Kohn T."/>
            <person name="Peeters S.H."/>
            <person name="Heuer A."/>
            <person name="Rast P."/>
            <person name="Oberbeckmann S."/>
            <person name="Bunk B."/>
            <person name="Jeske O."/>
            <person name="Meyerdierks A."/>
            <person name="Storesund J.E."/>
            <person name="Kallscheuer N."/>
            <person name="Luecker S."/>
            <person name="Lage O.M."/>
            <person name="Pohl T."/>
            <person name="Merkel B.J."/>
            <person name="Hornburger P."/>
            <person name="Mueller R.-W."/>
            <person name="Bruemmer F."/>
            <person name="Labrenz M."/>
            <person name="Spormann A.M."/>
            <person name="Op Den Camp H."/>
            <person name="Overmann J."/>
            <person name="Amann R."/>
            <person name="Jetten M.S.M."/>
            <person name="Mascher T."/>
            <person name="Medema M.H."/>
            <person name="Devos D.P."/>
            <person name="Kaster A.-K."/>
            <person name="Ovreas L."/>
            <person name="Rohde M."/>
            <person name="Galperin M.Y."/>
            <person name="Jogler C."/>
        </authorList>
    </citation>
    <scope>NUCLEOTIDE SEQUENCE [LARGE SCALE GENOMIC DNA]</scope>
    <source>
        <strain evidence="7 8">Enr8</strain>
    </source>
</reference>
<evidence type="ECO:0000256" key="3">
    <source>
        <dbReference type="PIRSR" id="PIRSR606225-1"/>
    </source>
</evidence>
<dbReference type="CDD" id="cd00165">
    <property type="entry name" value="S4"/>
    <property type="match status" value="1"/>
</dbReference>
<dbReference type="OrthoDB" id="9784108at2"/>
<name>A0A5C5UVG1_9BACT</name>
<evidence type="ECO:0000256" key="1">
    <source>
        <dbReference type="ARBA" id="ARBA00010876"/>
    </source>
</evidence>
<dbReference type="InterPro" id="IPR050188">
    <property type="entry name" value="RluA_PseudoU_synthase"/>
</dbReference>
<comment type="caution">
    <text evidence="7">The sequence shown here is derived from an EMBL/GenBank/DDBJ whole genome shotgun (WGS) entry which is preliminary data.</text>
</comment>
<dbReference type="SMART" id="SM00363">
    <property type="entry name" value="S4"/>
    <property type="match status" value="1"/>
</dbReference>
<evidence type="ECO:0000259" key="6">
    <source>
        <dbReference type="SMART" id="SM00363"/>
    </source>
</evidence>
<dbReference type="InterPro" id="IPR002942">
    <property type="entry name" value="S4_RNA-bd"/>
</dbReference>
<evidence type="ECO:0000256" key="2">
    <source>
        <dbReference type="ARBA" id="ARBA00023235"/>
    </source>
</evidence>
<keyword evidence="8" id="KW-1185">Reference proteome</keyword>
<comment type="similarity">
    <text evidence="1 5">Belongs to the pseudouridine synthase RluA family.</text>
</comment>
<dbReference type="EC" id="5.4.99.-" evidence="5"/>
<keyword evidence="2 5" id="KW-0413">Isomerase</keyword>
<comment type="function">
    <text evidence="5">Responsible for synthesis of pseudouridine from uracil.</text>
</comment>
<dbReference type="Proteomes" id="UP000318878">
    <property type="component" value="Unassembled WGS sequence"/>
</dbReference>
<dbReference type="Gene3D" id="3.10.290.10">
    <property type="entry name" value="RNA-binding S4 domain"/>
    <property type="match status" value="1"/>
</dbReference>
<comment type="catalytic activity">
    <reaction evidence="5">
        <text>a uridine in RNA = a pseudouridine in RNA</text>
        <dbReference type="Rhea" id="RHEA:48348"/>
        <dbReference type="Rhea" id="RHEA-COMP:12068"/>
        <dbReference type="Rhea" id="RHEA-COMP:12069"/>
        <dbReference type="ChEBI" id="CHEBI:65314"/>
        <dbReference type="ChEBI" id="CHEBI:65315"/>
    </reaction>
</comment>
<dbReference type="NCBIfam" id="TIGR00005">
    <property type="entry name" value="rluA_subfam"/>
    <property type="match status" value="1"/>
</dbReference>
<dbReference type="SUPFAM" id="SSF55120">
    <property type="entry name" value="Pseudouridine synthase"/>
    <property type="match status" value="1"/>
</dbReference>
<dbReference type="InterPro" id="IPR020103">
    <property type="entry name" value="PsdUridine_synth_cat_dom_sf"/>
</dbReference>
<dbReference type="PROSITE" id="PS01129">
    <property type="entry name" value="PSI_RLU"/>
    <property type="match status" value="1"/>
</dbReference>
<protein>
    <recommendedName>
        <fullName evidence="5">Pseudouridine synthase</fullName>
        <ecNumber evidence="5">5.4.99.-</ecNumber>
    </recommendedName>
</protein>
<evidence type="ECO:0000313" key="7">
    <source>
        <dbReference type="EMBL" id="TWT29819.1"/>
    </source>
</evidence>
<dbReference type="Gene3D" id="3.30.2350.10">
    <property type="entry name" value="Pseudouridine synthase"/>
    <property type="match status" value="1"/>
</dbReference>
<dbReference type="SUPFAM" id="SSF55174">
    <property type="entry name" value="Alpha-L RNA-binding motif"/>
    <property type="match status" value="1"/>
</dbReference>
<dbReference type="InterPro" id="IPR006225">
    <property type="entry name" value="PsdUridine_synth_RluC/D"/>
</dbReference>
<keyword evidence="4" id="KW-0694">RNA-binding</keyword>